<evidence type="ECO:0000256" key="2">
    <source>
        <dbReference type="SAM" id="Phobius"/>
    </source>
</evidence>
<reference evidence="3" key="2">
    <citation type="submission" date="2024-06" db="EMBL/GenBank/DDBJ databases">
        <authorList>
            <person name="Plum-Jensen L.E."/>
            <person name="Schramm A."/>
            <person name="Marshall I.P.G."/>
        </authorList>
    </citation>
    <scope>NUCLEOTIDE SEQUENCE</scope>
    <source>
        <strain evidence="3">Rat1</strain>
    </source>
</reference>
<name>A0AAU8LXB7_9BACT</name>
<dbReference type="EMBL" id="CP159373">
    <property type="protein sequence ID" value="XCN73543.1"/>
    <property type="molecule type" value="Genomic_DNA"/>
</dbReference>
<organism evidence="3">
    <name type="scientific">Candidatus Electrothrix aestuarii</name>
    <dbReference type="NCBI Taxonomy" id="3062594"/>
    <lineage>
        <taxon>Bacteria</taxon>
        <taxon>Pseudomonadati</taxon>
        <taxon>Thermodesulfobacteriota</taxon>
        <taxon>Desulfobulbia</taxon>
        <taxon>Desulfobulbales</taxon>
        <taxon>Desulfobulbaceae</taxon>
        <taxon>Candidatus Electrothrix</taxon>
    </lineage>
</organism>
<proteinExistence type="predicted"/>
<gene>
    <name evidence="3" type="ORF">Q3M24_01975</name>
</gene>
<keyword evidence="2" id="KW-0472">Membrane</keyword>
<keyword evidence="2" id="KW-0812">Transmembrane</keyword>
<keyword evidence="2" id="KW-1133">Transmembrane helix</keyword>
<evidence type="ECO:0000313" key="3">
    <source>
        <dbReference type="EMBL" id="XCN73543.1"/>
    </source>
</evidence>
<dbReference type="KEGG" id="eaj:Q3M24_01975"/>
<reference evidence="3" key="1">
    <citation type="journal article" date="2024" name="Syst. Appl. Microbiol.">
        <title>First single-strain enrichments of Electrothrix cable bacteria, description of E. aestuarii sp. nov. and E. rattekaaiensis sp. nov., and proposal of a cable bacteria taxonomy following the rules of the SeqCode.</title>
        <authorList>
            <person name="Plum-Jensen L.E."/>
            <person name="Schramm A."/>
            <person name="Marshall I.P.G."/>
        </authorList>
    </citation>
    <scope>NUCLEOTIDE SEQUENCE</scope>
    <source>
        <strain evidence="3">Rat1</strain>
    </source>
</reference>
<feature type="compositionally biased region" description="Low complexity" evidence="1">
    <location>
        <begin position="70"/>
        <end position="90"/>
    </location>
</feature>
<feature type="transmembrane region" description="Helical" evidence="2">
    <location>
        <begin position="6"/>
        <end position="28"/>
    </location>
</feature>
<sequence>MLGKVFWGMVILLFIAILVIPFILPSYYANQADAQYNNEQYYDENYESEGDNGDDIDIDFKKRRKKTSTGGFFSKSVRSSGGSRSFSSGK</sequence>
<dbReference type="AlphaFoldDB" id="A0AAU8LXB7"/>
<feature type="region of interest" description="Disordered" evidence="1">
    <location>
        <begin position="64"/>
        <end position="90"/>
    </location>
</feature>
<protein>
    <submittedName>
        <fullName evidence="3">Uncharacterized protein</fullName>
    </submittedName>
</protein>
<accession>A0AAU8LXB7</accession>
<evidence type="ECO:0000256" key="1">
    <source>
        <dbReference type="SAM" id="MobiDB-lite"/>
    </source>
</evidence>